<evidence type="ECO:0000313" key="6">
    <source>
        <dbReference type="EMBL" id="MBB3224947.1"/>
    </source>
</evidence>
<dbReference type="Pfam" id="PF00563">
    <property type="entry name" value="EAL"/>
    <property type="match status" value="1"/>
</dbReference>
<dbReference type="InterPro" id="IPR029787">
    <property type="entry name" value="Nucleotide_cyclase"/>
</dbReference>
<proteinExistence type="predicted"/>
<dbReference type="PANTHER" id="PTHR44757:SF2">
    <property type="entry name" value="BIOFILM ARCHITECTURE MAINTENANCE PROTEIN MBAA"/>
    <property type="match status" value="1"/>
</dbReference>
<dbReference type="PROSITE" id="PS50883">
    <property type="entry name" value="EAL"/>
    <property type="match status" value="1"/>
</dbReference>
<evidence type="ECO:0000259" key="2">
    <source>
        <dbReference type="PROSITE" id="PS50112"/>
    </source>
</evidence>
<dbReference type="InterPro" id="IPR052155">
    <property type="entry name" value="Biofilm_reg_signaling"/>
</dbReference>
<dbReference type="EMBL" id="JACHXS010000015">
    <property type="protein sequence ID" value="MBB3224947.1"/>
    <property type="molecule type" value="Genomic_DNA"/>
</dbReference>
<sequence>MTGSGIHSRVHSSPGDESPPGGENADDAESALTYRMAAESAGIGTWTIDPVARTIVLCRTMSAMLGLPPAVHLQPTGEWEQGIHPDDLAAVRKALGGSIASKQSFSLEHRMRRRDDRVIWLLTRGRVVDAGNGTRQRLVGACVDVTDRKKAEEAARSVEERYHLLAESSPDGILVKEGSRIRYANAAAAPIFGAAHAGDLIGRSAADFFDAVTVEIFERTVSTAVDCGGAPVTLAARRLDGAMAFVEVSTNKVSWEGKAAAQVLIRDVTERRQIQSEMSLMHERLKFAVEGTGDGIWDWDLVTDTFTFSGKLKQIFGWEPDEPIDGKVDWSRFIHPEDLPRATALLGACVKGETPIYECEYRQATKQGQWRWVLSRGVIVAWSERGKPVAIVGTTSDITARKEAEEQAWRHANLDILTGLPNRRLLRDRLEAAIHETHRLHQTLALLFVDLDGFKQVNDLLGHDAGDLLLCEVARRLKECVRESDIVARLGGDEFTIVLTGLDEAYHIEFVSEKILLALALPFTLGNEKGYVTGSLGIAVSPFDATSADELMRKADQAMYAAKQAGKNQFSYFTREMDERAHARLQLSYELRHAVERNQLSLCYQPIIDLRTGVMAEAEALVRWKHPSLGNIAPSLFVPIAEECGLINAIGNWVFQQAVGCSRRCSQHAKKLIPIGINKSPLQFIRQDEESDWLQYLERMGISANSIIVEITEGLLLHPSSNVNKMLMQYAQSGMRLAIDDFGTGYSSMSYLHKFHIDYLKIDQSFVHDIETNASHRTIAETIVIMAHRLGLEVIAEGIETRCQMEILAQAGCDFGQGYYFSKPVPERELLDMLPRQFIH</sequence>
<dbReference type="Gene3D" id="3.30.450.20">
    <property type="entry name" value="PAS domain"/>
    <property type="match status" value="3"/>
</dbReference>
<dbReference type="InterPro" id="IPR035919">
    <property type="entry name" value="EAL_sf"/>
</dbReference>
<name>A0A4P8HLZ6_9BURK</name>
<dbReference type="NCBIfam" id="TIGR00254">
    <property type="entry name" value="GGDEF"/>
    <property type="match status" value="1"/>
</dbReference>
<dbReference type="CDD" id="cd01948">
    <property type="entry name" value="EAL"/>
    <property type="match status" value="1"/>
</dbReference>
<evidence type="ECO:0000259" key="3">
    <source>
        <dbReference type="PROSITE" id="PS50113"/>
    </source>
</evidence>
<evidence type="ECO:0000313" key="8">
    <source>
        <dbReference type="Proteomes" id="UP000298763"/>
    </source>
</evidence>
<dbReference type="RefSeq" id="WP_137312114.1">
    <property type="nucleotide sequence ID" value="NZ_JACHXS010000015.1"/>
</dbReference>
<gene>
    <name evidence="7" type="ORF">FCL38_01295</name>
    <name evidence="6" type="ORF">FHS02_005817</name>
</gene>
<dbReference type="NCBIfam" id="TIGR00229">
    <property type="entry name" value="sensory_box"/>
    <property type="match status" value="3"/>
</dbReference>
<dbReference type="InterPro" id="IPR001610">
    <property type="entry name" value="PAC"/>
</dbReference>
<organism evidence="6 9">
    <name type="scientific">Pseudoduganella umbonata</name>
    <dbReference type="NCBI Taxonomy" id="864828"/>
    <lineage>
        <taxon>Bacteria</taxon>
        <taxon>Pseudomonadati</taxon>
        <taxon>Pseudomonadota</taxon>
        <taxon>Betaproteobacteria</taxon>
        <taxon>Burkholderiales</taxon>
        <taxon>Oxalobacteraceae</taxon>
        <taxon>Telluria group</taxon>
        <taxon>Pseudoduganella</taxon>
    </lineage>
</organism>
<dbReference type="PROSITE" id="PS50113">
    <property type="entry name" value="PAC"/>
    <property type="match status" value="2"/>
</dbReference>
<keyword evidence="8" id="KW-1185">Reference proteome</keyword>
<evidence type="ECO:0000259" key="5">
    <source>
        <dbReference type="PROSITE" id="PS50887"/>
    </source>
</evidence>
<feature type="domain" description="PAC" evidence="3">
    <location>
        <begin position="105"/>
        <end position="157"/>
    </location>
</feature>
<dbReference type="SMART" id="SM00267">
    <property type="entry name" value="GGDEF"/>
    <property type="match status" value="1"/>
</dbReference>
<reference evidence="6 9" key="2">
    <citation type="submission" date="2020-08" db="EMBL/GenBank/DDBJ databases">
        <title>Genomic Encyclopedia of Type Strains, Phase III (KMG-III): the genomes of soil and plant-associated and newly described type strains.</title>
        <authorList>
            <person name="Whitman W."/>
        </authorList>
    </citation>
    <scope>NUCLEOTIDE SEQUENCE [LARGE SCALE GENOMIC DNA]</scope>
    <source>
        <strain evidence="6 9">CECT 7753</strain>
    </source>
</reference>
<feature type="domain" description="PAS" evidence="2">
    <location>
        <begin position="281"/>
        <end position="353"/>
    </location>
</feature>
<dbReference type="InterPro" id="IPR043128">
    <property type="entry name" value="Rev_trsase/Diguanyl_cyclase"/>
</dbReference>
<feature type="domain" description="PAC" evidence="3">
    <location>
        <begin position="357"/>
        <end position="410"/>
    </location>
</feature>
<protein>
    <submittedName>
        <fullName evidence="6">Diguanylate cyclase (GGDEF)-like protein/PAS domain S-box-containing protein</fullName>
    </submittedName>
    <submittedName>
        <fullName evidence="7">EAL domain-containing protein</fullName>
    </submittedName>
</protein>
<dbReference type="SMART" id="SM00091">
    <property type="entry name" value="PAS"/>
    <property type="match status" value="3"/>
</dbReference>
<dbReference type="PROSITE" id="PS50887">
    <property type="entry name" value="GGDEF"/>
    <property type="match status" value="1"/>
</dbReference>
<dbReference type="PANTHER" id="PTHR44757">
    <property type="entry name" value="DIGUANYLATE CYCLASE DGCP"/>
    <property type="match status" value="1"/>
</dbReference>
<dbReference type="InterPro" id="IPR035965">
    <property type="entry name" value="PAS-like_dom_sf"/>
</dbReference>
<dbReference type="SMART" id="SM00086">
    <property type="entry name" value="PAC"/>
    <property type="match status" value="3"/>
</dbReference>
<dbReference type="PROSITE" id="PS50112">
    <property type="entry name" value="PAS"/>
    <property type="match status" value="1"/>
</dbReference>
<feature type="domain" description="EAL" evidence="4">
    <location>
        <begin position="584"/>
        <end position="838"/>
    </location>
</feature>
<dbReference type="SUPFAM" id="SSF141868">
    <property type="entry name" value="EAL domain-like"/>
    <property type="match status" value="1"/>
</dbReference>
<reference evidence="7 8" key="1">
    <citation type="submission" date="2019-05" db="EMBL/GenBank/DDBJ databases">
        <title>Draft Genome Sequences of Six Type Strains of the Genus Massilia.</title>
        <authorList>
            <person name="Miess H."/>
            <person name="Frediansyhah A."/>
            <person name="Gross H."/>
        </authorList>
    </citation>
    <scope>NUCLEOTIDE SEQUENCE [LARGE SCALE GENOMIC DNA]</scope>
    <source>
        <strain evidence="7 8">DSMZ 26121</strain>
    </source>
</reference>
<dbReference type="CDD" id="cd00130">
    <property type="entry name" value="PAS"/>
    <property type="match status" value="2"/>
</dbReference>
<dbReference type="OrthoDB" id="9813903at2"/>
<evidence type="ECO:0000313" key="7">
    <source>
        <dbReference type="EMBL" id="QCP09225.1"/>
    </source>
</evidence>
<dbReference type="InterPro" id="IPR000014">
    <property type="entry name" value="PAS"/>
</dbReference>
<dbReference type="InterPro" id="IPR013655">
    <property type="entry name" value="PAS_fold_3"/>
</dbReference>
<dbReference type="SUPFAM" id="SSF55785">
    <property type="entry name" value="PYP-like sensor domain (PAS domain)"/>
    <property type="match status" value="3"/>
</dbReference>
<dbReference type="Pfam" id="PF08447">
    <property type="entry name" value="PAS_3"/>
    <property type="match status" value="2"/>
</dbReference>
<dbReference type="AlphaFoldDB" id="A0A4P8HLZ6"/>
<dbReference type="SMART" id="SM00052">
    <property type="entry name" value="EAL"/>
    <property type="match status" value="1"/>
</dbReference>
<dbReference type="EMBL" id="CP040017">
    <property type="protein sequence ID" value="QCP09225.1"/>
    <property type="molecule type" value="Genomic_DNA"/>
</dbReference>
<accession>A0A4P8HLZ6</accession>
<feature type="region of interest" description="Disordered" evidence="1">
    <location>
        <begin position="1"/>
        <end position="27"/>
    </location>
</feature>
<dbReference type="InterPro" id="IPR001633">
    <property type="entry name" value="EAL_dom"/>
</dbReference>
<feature type="domain" description="GGDEF" evidence="5">
    <location>
        <begin position="442"/>
        <end position="575"/>
    </location>
</feature>
<dbReference type="Proteomes" id="UP000298763">
    <property type="component" value="Chromosome"/>
</dbReference>
<dbReference type="CDD" id="cd01949">
    <property type="entry name" value="GGDEF"/>
    <property type="match status" value="1"/>
</dbReference>
<dbReference type="Pfam" id="PF08448">
    <property type="entry name" value="PAS_4"/>
    <property type="match status" value="1"/>
</dbReference>
<dbReference type="Proteomes" id="UP000584325">
    <property type="component" value="Unassembled WGS sequence"/>
</dbReference>
<dbReference type="Gene3D" id="3.30.70.270">
    <property type="match status" value="1"/>
</dbReference>
<dbReference type="Gene3D" id="3.20.20.450">
    <property type="entry name" value="EAL domain"/>
    <property type="match status" value="1"/>
</dbReference>
<dbReference type="Pfam" id="PF00990">
    <property type="entry name" value="GGDEF"/>
    <property type="match status" value="1"/>
</dbReference>
<evidence type="ECO:0000259" key="4">
    <source>
        <dbReference type="PROSITE" id="PS50883"/>
    </source>
</evidence>
<dbReference type="FunFam" id="3.30.70.270:FF:000001">
    <property type="entry name" value="Diguanylate cyclase domain protein"/>
    <property type="match status" value="1"/>
</dbReference>
<evidence type="ECO:0000313" key="9">
    <source>
        <dbReference type="Proteomes" id="UP000584325"/>
    </source>
</evidence>
<evidence type="ECO:0000256" key="1">
    <source>
        <dbReference type="SAM" id="MobiDB-lite"/>
    </source>
</evidence>
<dbReference type="InterPro" id="IPR000160">
    <property type="entry name" value="GGDEF_dom"/>
</dbReference>
<dbReference type="InterPro" id="IPR000700">
    <property type="entry name" value="PAS-assoc_C"/>
</dbReference>
<dbReference type="SUPFAM" id="SSF55073">
    <property type="entry name" value="Nucleotide cyclase"/>
    <property type="match status" value="1"/>
</dbReference>
<dbReference type="GO" id="GO:0003824">
    <property type="term" value="F:catalytic activity"/>
    <property type="evidence" value="ECO:0007669"/>
    <property type="project" value="UniProtKB-ARBA"/>
</dbReference>
<dbReference type="InterPro" id="IPR013656">
    <property type="entry name" value="PAS_4"/>
</dbReference>